<dbReference type="Proteomes" id="UP000708208">
    <property type="component" value="Unassembled WGS sequence"/>
</dbReference>
<gene>
    <name evidence="2" type="ORF">AFUS01_LOCUS16016</name>
</gene>
<sequence length="90" mass="8563">MAVTSTVTSPDVAEAVGGPEDRAGEGADVAEAVGGAEDRAGDEQMWLRRLVEGADVGAAAVLGADVKGSEAGRAEAAGGVEVGAGAVIGA</sequence>
<comment type="caution">
    <text evidence="2">The sequence shown here is derived from an EMBL/GenBank/DDBJ whole genome shotgun (WGS) entry which is preliminary data.</text>
</comment>
<organism evidence="2 3">
    <name type="scientific">Allacma fusca</name>
    <dbReference type="NCBI Taxonomy" id="39272"/>
    <lineage>
        <taxon>Eukaryota</taxon>
        <taxon>Metazoa</taxon>
        <taxon>Ecdysozoa</taxon>
        <taxon>Arthropoda</taxon>
        <taxon>Hexapoda</taxon>
        <taxon>Collembola</taxon>
        <taxon>Symphypleona</taxon>
        <taxon>Sminthuridae</taxon>
        <taxon>Allacma</taxon>
    </lineage>
</organism>
<proteinExistence type="predicted"/>
<dbReference type="EMBL" id="CAJVCH010144672">
    <property type="protein sequence ID" value="CAG7727159.1"/>
    <property type="molecule type" value="Genomic_DNA"/>
</dbReference>
<keyword evidence="3" id="KW-1185">Reference proteome</keyword>
<accession>A0A8J2P160</accession>
<feature type="region of interest" description="Disordered" evidence="1">
    <location>
        <begin position="1"/>
        <end position="26"/>
    </location>
</feature>
<protein>
    <submittedName>
        <fullName evidence="2">Uncharacterized protein</fullName>
    </submittedName>
</protein>
<dbReference type="AlphaFoldDB" id="A0A8J2P160"/>
<evidence type="ECO:0000256" key="1">
    <source>
        <dbReference type="SAM" id="MobiDB-lite"/>
    </source>
</evidence>
<evidence type="ECO:0000313" key="2">
    <source>
        <dbReference type="EMBL" id="CAG7727159.1"/>
    </source>
</evidence>
<evidence type="ECO:0000313" key="3">
    <source>
        <dbReference type="Proteomes" id="UP000708208"/>
    </source>
</evidence>
<name>A0A8J2P160_9HEXA</name>
<reference evidence="2" key="1">
    <citation type="submission" date="2021-06" db="EMBL/GenBank/DDBJ databases">
        <authorList>
            <person name="Hodson N. C."/>
            <person name="Mongue J. A."/>
            <person name="Jaron S. K."/>
        </authorList>
    </citation>
    <scope>NUCLEOTIDE SEQUENCE</scope>
</reference>